<dbReference type="Proteomes" id="UP000616885">
    <property type="component" value="Unassembled WGS sequence"/>
</dbReference>
<dbReference type="AlphaFoldDB" id="A0A8H7K4V4"/>
<accession>A0A8H7K4V4</accession>
<dbReference type="EMBL" id="JADCTT010000011">
    <property type="protein sequence ID" value="KAF9746806.1"/>
    <property type="molecule type" value="Genomic_DNA"/>
</dbReference>
<evidence type="ECO:0000256" key="1">
    <source>
        <dbReference type="SAM" id="SignalP"/>
    </source>
</evidence>
<organism evidence="2 3">
    <name type="scientific">Bionectria ochroleuca</name>
    <name type="common">Gliocladium roseum</name>
    <dbReference type="NCBI Taxonomy" id="29856"/>
    <lineage>
        <taxon>Eukaryota</taxon>
        <taxon>Fungi</taxon>
        <taxon>Dikarya</taxon>
        <taxon>Ascomycota</taxon>
        <taxon>Pezizomycotina</taxon>
        <taxon>Sordariomycetes</taxon>
        <taxon>Hypocreomycetidae</taxon>
        <taxon>Hypocreales</taxon>
        <taxon>Bionectriaceae</taxon>
        <taxon>Clonostachys</taxon>
    </lineage>
</organism>
<gene>
    <name evidence="2" type="ORF">IM811_003711</name>
</gene>
<comment type="caution">
    <text evidence="2">The sequence shown here is derived from an EMBL/GenBank/DDBJ whole genome shotgun (WGS) entry which is preliminary data.</text>
</comment>
<proteinExistence type="predicted"/>
<protein>
    <submittedName>
        <fullName evidence="2">Uncharacterized protein</fullName>
    </submittedName>
</protein>
<feature type="chain" id="PRO_5034238980" evidence="1">
    <location>
        <begin position="23"/>
        <end position="286"/>
    </location>
</feature>
<keyword evidence="1" id="KW-0732">Signal</keyword>
<feature type="signal peptide" evidence="1">
    <location>
        <begin position="1"/>
        <end position="22"/>
    </location>
</feature>
<name>A0A8H7K4V4_BIOOC</name>
<sequence>MISSTLVNALSLLLIGAHHVRASTVKIGSSVKADTEFTVTVDTEGLDKWGGSERWSKFNVYLTLQLPDNAKTESEVCVLANSTDLGSLSGTKNPKVKIPADAAPDGAKVMASVIIYESDPYGNLTSGTRTSGKATFEGGKAKWAEFENQGRSLLLPERIPCTSYACVRECGVKHWDDVKEIKSVDDYKTVYECMASCSGTTFDPWSDWVATYYGGDYYGTVNDTDSASTTSAASASATASTTTSVSQTGSSAAASSTSTDTGAAGQLLAGNFGSIVVVMLAGLAMY</sequence>
<evidence type="ECO:0000313" key="3">
    <source>
        <dbReference type="Proteomes" id="UP000616885"/>
    </source>
</evidence>
<reference evidence="2" key="1">
    <citation type="submission" date="2020-10" db="EMBL/GenBank/DDBJ databases">
        <title>High-Quality Genome Resource of Clonostachys rosea strain S41 by Oxford Nanopore Long-Read Sequencing.</title>
        <authorList>
            <person name="Wang H."/>
        </authorList>
    </citation>
    <scope>NUCLEOTIDE SEQUENCE</scope>
    <source>
        <strain evidence="2">S41</strain>
    </source>
</reference>
<evidence type="ECO:0000313" key="2">
    <source>
        <dbReference type="EMBL" id="KAF9746806.1"/>
    </source>
</evidence>